<dbReference type="RefSeq" id="WP_180703036.1">
    <property type="nucleotide sequence ID" value="NZ_LN555523.1"/>
</dbReference>
<dbReference type="Pfam" id="PF13599">
    <property type="entry name" value="Pentapeptide_4"/>
    <property type="match status" value="1"/>
</dbReference>
<dbReference type="Gene3D" id="1.10.287.70">
    <property type="match status" value="1"/>
</dbReference>
<dbReference type="Proteomes" id="UP000245622">
    <property type="component" value="Chromosome 1"/>
</dbReference>
<evidence type="ECO:0000259" key="2">
    <source>
        <dbReference type="Pfam" id="PF07885"/>
    </source>
</evidence>
<keyword evidence="1" id="KW-0472">Membrane</keyword>
<feature type="transmembrane region" description="Helical" evidence="1">
    <location>
        <begin position="308"/>
        <end position="331"/>
    </location>
</feature>
<dbReference type="EMBL" id="LN555523">
    <property type="protein sequence ID" value="CED93301.1"/>
    <property type="molecule type" value="Genomic_DNA"/>
</dbReference>
<protein>
    <submittedName>
        <fullName evidence="3">Ion channel</fullName>
    </submittedName>
</protein>
<dbReference type="InterPro" id="IPR001646">
    <property type="entry name" value="5peptide_repeat"/>
</dbReference>
<dbReference type="Pfam" id="PF13576">
    <property type="entry name" value="Pentapeptide_3"/>
    <property type="match status" value="1"/>
</dbReference>
<feature type="transmembrane region" description="Helical" evidence="1">
    <location>
        <begin position="343"/>
        <end position="363"/>
    </location>
</feature>
<accession>A0A1V1HZA4</accession>
<feature type="transmembrane region" description="Helical" evidence="1">
    <location>
        <begin position="369"/>
        <end position="395"/>
    </location>
</feature>
<reference evidence="3 4" key="1">
    <citation type="submission" date="2014-04" db="EMBL/GenBank/DDBJ databases">
        <authorList>
            <person name="Hornung B.V."/>
        </authorList>
    </citation>
    <scope>NUCLEOTIDE SEQUENCE [LARGE SCALE GENOMIC DNA]</scope>
    <source>
        <strain evidence="3 4">CRIB</strain>
    </source>
</reference>
<proteinExistence type="predicted"/>
<gene>
    <name evidence="3" type="ORF">CRIB_546</name>
</gene>
<dbReference type="AlphaFoldDB" id="A0A1V1HZA4"/>
<keyword evidence="1" id="KW-1133">Transmembrane helix</keyword>
<dbReference type="SUPFAM" id="SSF81324">
    <property type="entry name" value="Voltage-gated potassium channels"/>
    <property type="match status" value="1"/>
</dbReference>
<dbReference type="Gene3D" id="2.160.20.80">
    <property type="entry name" value="E3 ubiquitin-protein ligase SopA"/>
    <property type="match status" value="1"/>
</dbReference>
<evidence type="ECO:0000313" key="4">
    <source>
        <dbReference type="Proteomes" id="UP000245622"/>
    </source>
</evidence>
<evidence type="ECO:0000256" key="1">
    <source>
        <dbReference type="SAM" id="Phobius"/>
    </source>
</evidence>
<name>A0A1V1HZA4_9FIRM</name>
<dbReference type="Pfam" id="PF07885">
    <property type="entry name" value="Ion_trans_2"/>
    <property type="match status" value="1"/>
</dbReference>
<dbReference type="KEGG" id="ril:CRIB_546"/>
<evidence type="ECO:0000313" key="3">
    <source>
        <dbReference type="EMBL" id="CED93301.1"/>
    </source>
</evidence>
<dbReference type="GeneID" id="82204734"/>
<dbReference type="SUPFAM" id="SSF141571">
    <property type="entry name" value="Pentapeptide repeat-like"/>
    <property type="match status" value="1"/>
</dbReference>
<sequence>MQFRNSEKLKKNINIELENRINNHKKNYYLQLNAYNRKFLKYENHIKGKSTLDKEDNYNICDKGTLLFNHIEDKSIKGNISKDLNIISYVKLEYNDFKRCKFKDVIFKDCIFNGNIFSKCIFENVLFENCGFYKLDNINIFSDDCIFIKTIFKNCNLENSVFKECRINDLKFIESNLENTIFSNMIINNNQISDCDCRGIKIINSSIEKLKFEDKNITRLDEYVFIDNIRIDKKYKKSYEEVAKVYKNIAKKLEENNLINCASEYYYLSKCIENRSLTGIDKIKSTIYWLLCGYGERPTYALITSLEIIFVFAVIYMFTGLSINGATVNYMEAFSYGLAERNVITDFMSSLYFSMVTFTTVGYGDITPLNLSIFLSGVEMFLGLTMMGIWTATLARKIIR</sequence>
<feature type="domain" description="Potassium channel" evidence="2">
    <location>
        <begin position="344"/>
        <end position="398"/>
    </location>
</feature>
<keyword evidence="4" id="KW-1185">Reference proteome</keyword>
<organism evidence="3 4">
    <name type="scientific">Romboutsia ilealis</name>
    <dbReference type="NCBI Taxonomy" id="1115758"/>
    <lineage>
        <taxon>Bacteria</taxon>
        <taxon>Bacillati</taxon>
        <taxon>Bacillota</taxon>
        <taxon>Clostridia</taxon>
        <taxon>Peptostreptococcales</taxon>
        <taxon>Peptostreptococcaceae</taxon>
        <taxon>Romboutsia</taxon>
    </lineage>
</organism>
<keyword evidence="1" id="KW-0812">Transmembrane</keyword>
<dbReference type="InterPro" id="IPR013099">
    <property type="entry name" value="K_chnl_dom"/>
</dbReference>